<organism evidence="4 5">
    <name type="scientific">Acidovorax facilis</name>
    <dbReference type="NCBI Taxonomy" id="12917"/>
    <lineage>
        <taxon>Bacteria</taxon>
        <taxon>Pseudomonadati</taxon>
        <taxon>Pseudomonadota</taxon>
        <taxon>Betaproteobacteria</taxon>
        <taxon>Burkholderiales</taxon>
        <taxon>Comamonadaceae</taxon>
        <taxon>Acidovorax</taxon>
    </lineage>
</organism>
<keyword evidence="1 2" id="KW-0732">Signal</keyword>
<dbReference type="InterPro" id="IPR051686">
    <property type="entry name" value="Lipoprotein_DolP"/>
</dbReference>
<dbReference type="Pfam" id="PF04972">
    <property type="entry name" value="BON"/>
    <property type="match status" value="2"/>
</dbReference>
<dbReference type="InterPro" id="IPR007055">
    <property type="entry name" value="BON_dom"/>
</dbReference>
<feature type="domain" description="BON" evidence="3">
    <location>
        <begin position="132"/>
        <end position="199"/>
    </location>
</feature>
<sequence length="223" mass="23971">MKQTTMNRTQRTVCTVLAAAALAAGLSACAPLIVGGAVVGGVMAVDRRTAGTQIEDEGIELRAANRIRETFGDRVHVNVTSYNRQALLTGEVPNAQERQAVEQLVSQVENVRSVVNDLTITTFSSTLSQRSNDTFITGKVRASLVDAQDISANSFKVVTERNVVYLMGRVSQREANRATEIARGVSGVSKVVRVFEIVSEEELRRIAPQPAPVTTDDTKPSGG</sequence>
<dbReference type="InterPro" id="IPR014004">
    <property type="entry name" value="Transpt-assoc_nodulatn_dom_bac"/>
</dbReference>
<reference evidence="5" key="1">
    <citation type="journal article" date="2019" name="Int. J. Syst. Evol. Microbiol.">
        <title>The Global Catalogue of Microorganisms (GCM) 10K type strain sequencing project: providing services to taxonomists for standard genome sequencing and annotation.</title>
        <authorList>
            <consortium name="The Broad Institute Genomics Platform"/>
            <consortium name="The Broad Institute Genome Sequencing Center for Infectious Disease"/>
            <person name="Wu L."/>
            <person name="Ma J."/>
        </authorList>
    </citation>
    <scope>NUCLEOTIDE SEQUENCE [LARGE SCALE GENOMIC DNA]</scope>
    <source>
        <strain evidence="5">CCUG 2113</strain>
    </source>
</reference>
<dbReference type="PROSITE" id="PS50914">
    <property type="entry name" value="BON"/>
    <property type="match status" value="2"/>
</dbReference>
<comment type="caution">
    <text evidence="4">The sequence shown here is derived from an EMBL/GenBank/DDBJ whole genome shotgun (WGS) entry which is preliminary data.</text>
</comment>
<evidence type="ECO:0000259" key="3">
    <source>
        <dbReference type="PROSITE" id="PS50914"/>
    </source>
</evidence>
<accession>A0ABV8DCV5</accession>
<name>A0ABV8DCV5_9BURK</name>
<feature type="domain" description="BON" evidence="3">
    <location>
        <begin position="55"/>
        <end position="122"/>
    </location>
</feature>
<gene>
    <name evidence="4" type="ORF">ACFOW3_17320</name>
</gene>
<feature type="chain" id="PRO_5045730864" evidence="2">
    <location>
        <begin position="31"/>
        <end position="223"/>
    </location>
</feature>
<dbReference type="PANTHER" id="PTHR34606">
    <property type="entry name" value="BON DOMAIN-CONTAINING PROTEIN"/>
    <property type="match status" value="1"/>
</dbReference>
<evidence type="ECO:0000313" key="4">
    <source>
        <dbReference type="EMBL" id="MFC3936378.1"/>
    </source>
</evidence>
<feature type="signal peptide" evidence="2">
    <location>
        <begin position="1"/>
        <end position="30"/>
    </location>
</feature>
<dbReference type="SMART" id="SM00749">
    <property type="entry name" value="BON"/>
    <property type="match status" value="2"/>
</dbReference>
<proteinExistence type="predicted"/>
<dbReference type="Gene3D" id="3.30.1340.30">
    <property type="match status" value="1"/>
</dbReference>
<evidence type="ECO:0000256" key="1">
    <source>
        <dbReference type="ARBA" id="ARBA00022729"/>
    </source>
</evidence>
<dbReference type="EMBL" id="JBHSAJ010000052">
    <property type="protein sequence ID" value="MFC3936378.1"/>
    <property type="molecule type" value="Genomic_DNA"/>
</dbReference>
<evidence type="ECO:0000256" key="2">
    <source>
        <dbReference type="SAM" id="SignalP"/>
    </source>
</evidence>
<dbReference type="PROSITE" id="PS51257">
    <property type="entry name" value="PROKAR_LIPOPROTEIN"/>
    <property type="match status" value="1"/>
</dbReference>
<protein>
    <submittedName>
        <fullName evidence="4">BON domain-containing protein</fullName>
    </submittedName>
</protein>
<dbReference type="RefSeq" id="WP_055398400.1">
    <property type="nucleotide sequence ID" value="NZ_CP183985.1"/>
</dbReference>
<evidence type="ECO:0000313" key="5">
    <source>
        <dbReference type="Proteomes" id="UP001595693"/>
    </source>
</evidence>
<keyword evidence="5" id="KW-1185">Reference proteome</keyword>
<dbReference type="PANTHER" id="PTHR34606:SF4">
    <property type="entry name" value="OUTER MEMBRANE LIPOPROTEIN DOLP"/>
    <property type="match status" value="1"/>
</dbReference>
<dbReference type="Proteomes" id="UP001595693">
    <property type="component" value="Unassembled WGS sequence"/>
</dbReference>